<evidence type="ECO:0000256" key="1">
    <source>
        <dbReference type="SAM" id="MobiDB-lite"/>
    </source>
</evidence>
<dbReference type="AlphaFoldDB" id="A0A480AMU1"/>
<dbReference type="Gene3D" id="3.30.750.70">
    <property type="entry name" value="4-hydroxybutyrate coenzyme like domains"/>
    <property type="match status" value="1"/>
</dbReference>
<gene>
    <name evidence="3" type="ORF">AQPW35_11510</name>
</gene>
<name>A0A480AMU1_9BURK</name>
<feature type="region of interest" description="Disordered" evidence="1">
    <location>
        <begin position="1"/>
        <end position="27"/>
    </location>
</feature>
<dbReference type="SUPFAM" id="SSF100950">
    <property type="entry name" value="NagB/RpiA/CoA transferase-like"/>
    <property type="match status" value="1"/>
</dbReference>
<protein>
    <recommendedName>
        <fullName evidence="2">Acetyl-CoA hydrolase/transferase C-terminal domain-containing protein</fullName>
    </recommendedName>
</protein>
<reference evidence="4" key="1">
    <citation type="submission" date="2019-03" db="EMBL/GenBank/DDBJ databases">
        <title>Aquabacterium pictum sp.nov., the first bacteriochlorophyll a-containing freshwater bacterium in the genus Aquabacterium of the class Betaproteobacteria.</title>
        <authorList>
            <person name="Hirose S."/>
            <person name="Tank M."/>
            <person name="Hara E."/>
            <person name="Tamaki H."/>
            <person name="Takaichi S."/>
            <person name="Haruta S."/>
            <person name="Hanada S."/>
        </authorList>
    </citation>
    <scope>NUCLEOTIDE SEQUENCE [LARGE SCALE GENOMIC DNA]</scope>
    <source>
        <strain evidence="4">W35</strain>
    </source>
</reference>
<dbReference type="InterPro" id="IPR026888">
    <property type="entry name" value="AcetylCoA_hyd_C"/>
</dbReference>
<evidence type="ECO:0000259" key="2">
    <source>
        <dbReference type="Pfam" id="PF13336"/>
    </source>
</evidence>
<accession>A0A480AMU1</accession>
<sequence length="741" mass="80208">MPKVKPHHPAPGETGGSNHHDPETAMPTPRVIDHLEAAVEAVLAAVPGDIVLGIPLAIGKPNAFVNALYRRIAATPGRRLTIVTALSLEKPVGKSDLERHFLEPLVERVFGDYPDLDYVKALRGAGLPPNIEVREFFLKTGDYLTNPVAQQGYISTNYTFVARDMLLQGMNVIAQAVAEQGTGDGWQLSVSSNPDVVFEVVERFAAEGVPLLKVGVVNRQMPFMPNGAAVAPGFFDIVVTDPAATHRLFGPPNGKVSTADYAIGLHASSLVADGGTLQIGIGSLGDAIAQALLVRERHGDEYRAILQRLCPDGLDGLNGTPPRQTGRFDRGLYGCSEMFVNGFLQLIDAGIVRREVFADAVLQRLLNSGAIADETVTPATLAALRSAGRIQSPLRAADVDFLLHFGVLRPGVRLEGRQLVLGTHRCSTDLDDPQAVGTLCSHLLGARLAHGIVMTGGFFLGPNAFYERLRSMPPQELARIDMTRIDVINQLYGGHPGDAELKRAQRIHARFMNTTMKVTLLGAAASDALENGQVVSGVGGQYNFVAMAHALPDARSILMLRATHDNADGLHSSIVWNYGHVTIPRHLRDIVITEYGVADLRGQVDSEVVKRLIAIADSRFQDGLIREAQAHGKLPAGWVLPERYRHNLPAALDDILHPWSEAGLLPAFPFGTDLTADELHIVTALKRLKRATQHPVELVTLAVKSLWEGKEAPPAYLQRLGLDEATSFKAMFIRKLFAGNL</sequence>
<dbReference type="GO" id="GO:0008775">
    <property type="term" value="F:acetate CoA-transferase activity"/>
    <property type="evidence" value="ECO:0007669"/>
    <property type="project" value="InterPro"/>
</dbReference>
<dbReference type="EMBL" id="BJCL01000002">
    <property type="protein sequence ID" value="GCL62070.1"/>
    <property type="molecule type" value="Genomic_DNA"/>
</dbReference>
<dbReference type="PANTHER" id="PTHR21432:SF20">
    <property type="entry name" value="ACETYL-COA HYDROLASE"/>
    <property type="match status" value="1"/>
</dbReference>
<dbReference type="InterPro" id="IPR046433">
    <property type="entry name" value="ActCoA_hydro"/>
</dbReference>
<organism evidence="3 4">
    <name type="scientific">Pseudaquabacterium pictum</name>
    <dbReference type="NCBI Taxonomy" id="2315236"/>
    <lineage>
        <taxon>Bacteria</taxon>
        <taxon>Pseudomonadati</taxon>
        <taxon>Pseudomonadota</taxon>
        <taxon>Betaproteobacteria</taxon>
        <taxon>Burkholderiales</taxon>
        <taxon>Sphaerotilaceae</taxon>
        <taxon>Pseudaquabacterium</taxon>
    </lineage>
</organism>
<comment type="caution">
    <text evidence="3">The sequence shown here is derived from an EMBL/GenBank/DDBJ whole genome shotgun (WGS) entry which is preliminary data.</text>
</comment>
<dbReference type="PANTHER" id="PTHR21432">
    <property type="entry name" value="ACETYL-COA HYDROLASE-RELATED"/>
    <property type="match status" value="1"/>
</dbReference>
<dbReference type="InterPro" id="IPR038460">
    <property type="entry name" value="AcetylCoA_hyd_C_sf"/>
</dbReference>
<dbReference type="Pfam" id="PF13336">
    <property type="entry name" value="AcetylCoA_hyd_C"/>
    <property type="match status" value="1"/>
</dbReference>
<feature type="domain" description="Acetyl-CoA hydrolase/transferase C-terminal" evidence="2">
    <location>
        <begin position="461"/>
        <end position="628"/>
    </location>
</feature>
<dbReference type="InterPro" id="IPR037171">
    <property type="entry name" value="NagB/RpiA_transferase-like"/>
</dbReference>
<dbReference type="Proteomes" id="UP000301751">
    <property type="component" value="Unassembled WGS sequence"/>
</dbReference>
<dbReference type="Gene3D" id="3.40.1080.20">
    <property type="entry name" value="Acetyl-CoA hydrolase/transferase C-terminal domain"/>
    <property type="match status" value="1"/>
</dbReference>
<evidence type="ECO:0000313" key="3">
    <source>
        <dbReference type="EMBL" id="GCL62070.1"/>
    </source>
</evidence>
<proteinExistence type="predicted"/>
<dbReference type="GO" id="GO:0006083">
    <property type="term" value="P:acetate metabolic process"/>
    <property type="evidence" value="ECO:0007669"/>
    <property type="project" value="InterPro"/>
</dbReference>
<keyword evidence="4" id="KW-1185">Reference proteome</keyword>
<evidence type="ECO:0000313" key="4">
    <source>
        <dbReference type="Proteomes" id="UP000301751"/>
    </source>
</evidence>